<evidence type="ECO:0000256" key="2">
    <source>
        <dbReference type="ARBA" id="ARBA00022485"/>
    </source>
</evidence>
<dbReference type="InterPro" id="IPR058240">
    <property type="entry name" value="rSAM_sf"/>
</dbReference>
<organism evidence="9 10">
    <name type="scientific">Aerococcus sanguinicola</name>
    <dbReference type="NCBI Taxonomy" id="119206"/>
    <lineage>
        <taxon>Bacteria</taxon>
        <taxon>Bacillati</taxon>
        <taxon>Bacillota</taxon>
        <taxon>Bacilli</taxon>
        <taxon>Lactobacillales</taxon>
        <taxon>Aerococcaceae</taxon>
        <taxon>Aerococcus</taxon>
    </lineage>
</organism>
<dbReference type="InterPro" id="IPR023885">
    <property type="entry name" value="4Fe4S-binding_SPASM_dom"/>
</dbReference>
<dbReference type="GO" id="GO:0032324">
    <property type="term" value="P:molybdopterin cofactor biosynthetic process"/>
    <property type="evidence" value="ECO:0007669"/>
    <property type="project" value="UniProtKB-ARBA"/>
</dbReference>
<dbReference type="InterPro" id="IPR023867">
    <property type="entry name" value="Sulphatase_maturase_rSAM"/>
</dbReference>
<dbReference type="Gene3D" id="3.20.20.70">
    <property type="entry name" value="Aldolase class I"/>
    <property type="match status" value="1"/>
</dbReference>
<dbReference type="NCBIfam" id="TIGR04085">
    <property type="entry name" value="rSAM_more_4Fe4S"/>
    <property type="match status" value="1"/>
</dbReference>
<dbReference type="InterPro" id="IPR013785">
    <property type="entry name" value="Aldolase_TIM"/>
</dbReference>
<dbReference type="InterPro" id="IPR006638">
    <property type="entry name" value="Elp3/MiaA/NifB-like_rSAM"/>
</dbReference>
<dbReference type="GO" id="GO:0016491">
    <property type="term" value="F:oxidoreductase activity"/>
    <property type="evidence" value="ECO:0007669"/>
    <property type="project" value="InterPro"/>
</dbReference>
<dbReference type="PANTHER" id="PTHR43273:SF3">
    <property type="entry name" value="ANAEROBIC SULFATASE-MATURATING ENZYME HOMOLOG ASLB-RELATED"/>
    <property type="match status" value="1"/>
</dbReference>
<dbReference type="GO" id="GO:0051539">
    <property type="term" value="F:4 iron, 4 sulfur cluster binding"/>
    <property type="evidence" value="ECO:0007669"/>
    <property type="project" value="UniProtKB-KW"/>
</dbReference>
<dbReference type="EMBL" id="PKGY01000005">
    <property type="protein sequence ID" value="PKZ21006.1"/>
    <property type="molecule type" value="Genomic_DNA"/>
</dbReference>
<gene>
    <name evidence="9" type="ORF">CYJ28_08375</name>
</gene>
<feature type="domain" description="Radical SAM core" evidence="8">
    <location>
        <begin position="80"/>
        <end position="320"/>
    </location>
</feature>
<dbReference type="CDD" id="cd01335">
    <property type="entry name" value="Radical_SAM"/>
    <property type="match status" value="1"/>
</dbReference>
<dbReference type="RefSeq" id="WP_101603801.1">
    <property type="nucleotide sequence ID" value="NZ_PKGY01000005.1"/>
</dbReference>
<keyword evidence="6" id="KW-0411">Iron-sulfur</keyword>
<dbReference type="SFLD" id="SFLDG01384">
    <property type="entry name" value="thioether_bond_formation_requi"/>
    <property type="match status" value="1"/>
</dbReference>
<dbReference type="InterPro" id="IPR007197">
    <property type="entry name" value="rSAM"/>
</dbReference>
<comment type="cofactor">
    <cofactor evidence="1">
        <name>[4Fe-4S] cluster</name>
        <dbReference type="ChEBI" id="CHEBI:49883"/>
    </cofactor>
</comment>
<keyword evidence="5" id="KW-0408">Iron</keyword>
<comment type="similarity">
    <text evidence="7">Belongs to the radical SAM superfamily. Anaerobic sulfatase-maturating enzyme family.</text>
</comment>
<dbReference type="SUPFAM" id="SSF102114">
    <property type="entry name" value="Radical SAM enzymes"/>
    <property type="match status" value="1"/>
</dbReference>
<dbReference type="NCBIfam" id="NF038107">
    <property type="entry name" value="rSAM_NF038107"/>
    <property type="match status" value="1"/>
</dbReference>
<keyword evidence="4" id="KW-0479">Metal-binding</keyword>
<evidence type="ECO:0000259" key="8">
    <source>
        <dbReference type="PROSITE" id="PS51918"/>
    </source>
</evidence>
<dbReference type="OrthoDB" id="9808591at2"/>
<keyword evidence="3" id="KW-0949">S-adenosyl-L-methionine</keyword>
<evidence type="ECO:0000256" key="6">
    <source>
        <dbReference type="ARBA" id="ARBA00023014"/>
    </source>
</evidence>
<dbReference type="Pfam" id="PF04055">
    <property type="entry name" value="Radical_SAM"/>
    <property type="match status" value="1"/>
</dbReference>
<evidence type="ECO:0000256" key="5">
    <source>
        <dbReference type="ARBA" id="ARBA00023004"/>
    </source>
</evidence>
<comment type="caution">
    <text evidence="9">The sequence shown here is derived from an EMBL/GenBank/DDBJ whole genome shotgun (WGS) entry which is preliminary data.</text>
</comment>
<dbReference type="GO" id="GO:0046872">
    <property type="term" value="F:metal ion binding"/>
    <property type="evidence" value="ECO:0007669"/>
    <property type="project" value="UniProtKB-KW"/>
</dbReference>
<evidence type="ECO:0000256" key="3">
    <source>
        <dbReference type="ARBA" id="ARBA00022691"/>
    </source>
</evidence>
<protein>
    <submittedName>
        <fullName evidence="9">Radical SAM/SPASM domain-containing protein</fullName>
    </submittedName>
</protein>
<proteinExistence type="inferred from homology"/>
<evidence type="ECO:0000256" key="1">
    <source>
        <dbReference type="ARBA" id="ARBA00001966"/>
    </source>
</evidence>
<name>A0A2I1MLI4_9LACT</name>
<dbReference type="Proteomes" id="UP000234239">
    <property type="component" value="Unassembled WGS sequence"/>
</dbReference>
<dbReference type="SFLD" id="SFLDG01067">
    <property type="entry name" value="SPASM/twitch_domain_containing"/>
    <property type="match status" value="1"/>
</dbReference>
<dbReference type="SFLD" id="SFLDS00029">
    <property type="entry name" value="Radical_SAM"/>
    <property type="match status" value="1"/>
</dbReference>
<dbReference type="UniPathway" id="UPA00782"/>
<dbReference type="AlphaFoldDB" id="A0A2I1MLI4"/>
<evidence type="ECO:0000313" key="10">
    <source>
        <dbReference type="Proteomes" id="UP000234239"/>
    </source>
</evidence>
<accession>A0A2I1MLI4</accession>
<keyword evidence="2" id="KW-0004">4Fe-4S</keyword>
<evidence type="ECO:0000313" key="9">
    <source>
        <dbReference type="EMBL" id="PKZ21006.1"/>
    </source>
</evidence>
<dbReference type="InterPro" id="IPR000385">
    <property type="entry name" value="MoaA_NifB_PqqE_Fe-S-bd_CS"/>
</dbReference>
<dbReference type="PROSITE" id="PS51918">
    <property type="entry name" value="RADICAL_SAM"/>
    <property type="match status" value="1"/>
</dbReference>
<dbReference type="PANTHER" id="PTHR43273">
    <property type="entry name" value="ANAEROBIC SULFATASE-MATURATING ENZYME HOMOLOG ASLB-RELATED"/>
    <property type="match status" value="1"/>
</dbReference>
<evidence type="ECO:0000256" key="4">
    <source>
        <dbReference type="ARBA" id="ARBA00022723"/>
    </source>
</evidence>
<evidence type="ECO:0000256" key="7">
    <source>
        <dbReference type="ARBA" id="ARBA00023601"/>
    </source>
</evidence>
<dbReference type="PROSITE" id="PS01305">
    <property type="entry name" value="MOAA_NIFB_PQQE"/>
    <property type="match status" value="1"/>
</dbReference>
<dbReference type="SFLD" id="SFLDG01386">
    <property type="entry name" value="main_SPASM_domain-containing"/>
    <property type="match status" value="1"/>
</dbReference>
<sequence>MKYSNYNLIIKVSDNKNIVFNTLSGEAFLVEDRLANFVESGIIDKLTDEEIEKFSNKKIIIDDEFDEKYMYNYIRNKVIYQNNHLTYTILLTWACNLRCIYCYEGAGEDRNDFMTRSTSEKIILSIKKEIEKRNSKSITIFLFGGEPLVNYKEGKYILEKLNDFCKDRGTILNTAIITNGILLSEEIIRDLIHFNCKYIQITLDGTKNIHDMRRIRKNGSGTFDEIISKLHLLKKYEKKLNVVIRVNIDKINYKEVPKLLEYLKKEELDSFSIDFGVVRGSTESCNDYEDNCISDSNLGQVMSELWDLNSEVESNILTYPMRKWTYCGLDCDNNFTIDPTGNVYKCWEHVGNEKHLMGAISENGDITGLNPKFYKWMTQSPVDSDFCGNCVYLPACGGGCRSISFDKNVDFDSSQCFKIKGVLEEEIKLFFKDKI</sequence>
<dbReference type="SMART" id="SM00729">
    <property type="entry name" value="Elp3"/>
    <property type="match status" value="1"/>
</dbReference>
<reference evidence="9 10" key="1">
    <citation type="submission" date="2017-12" db="EMBL/GenBank/DDBJ databases">
        <title>Phylogenetic diversity of female urinary microbiome.</title>
        <authorList>
            <person name="Thomas-White K."/>
            <person name="Wolfe A.J."/>
        </authorList>
    </citation>
    <scope>NUCLEOTIDE SEQUENCE [LARGE SCALE GENOMIC DNA]</scope>
    <source>
        <strain evidence="9 10">UMB0139</strain>
    </source>
</reference>